<dbReference type="SUPFAM" id="SSF51735">
    <property type="entry name" value="NAD(P)-binding Rossmann-fold domains"/>
    <property type="match status" value="1"/>
</dbReference>
<comment type="caution">
    <text evidence="1">The sequence shown here is derived from an EMBL/GenBank/DDBJ whole genome shotgun (WGS) entry which is preliminary data.</text>
</comment>
<evidence type="ECO:0000313" key="2">
    <source>
        <dbReference type="Proteomes" id="UP000092993"/>
    </source>
</evidence>
<gene>
    <name evidence="1" type="primary">DHG2</name>
    <name evidence="1" type="ORF">A0H81_01065</name>
</gene>
<sequence length="84" mass="8704">MGLLSNKVICITGASRGIGRACAIESAHQGATGLILHYLGDAETEAEIHTLKQDIENQHPSAKVVVVPGDIGDRATSAKIVEVG</sequence>
<name>A0A1C7MQJ7_GRIFR</name>
<dbReference type="STRING" id="5627.A0A1C7MQJ7"/>
<dbReference type="OrthoDB" id="47007at2759"/>
<dbReference type="Gene3D" id="3.40.50.720">
    <property type="entry name" value="NAD(P)-binding Rossmann-like Domain"/>
    <property type="match status" value="1"/>
</dbReference>
<dbReference type="InterPro" id="IPR002347">
    <property type="entry name" value="SDR_fam"/>
</dbReference>
<protein>
    <submittedName>
        <fullName evidence="1">L-rhamnose-1-dehydrogenase</fullName>
    </submittedName>
</protein>
<organism evidence="1 2">
    <name type="scientific">Grifola frondosa</name>
    <name type="common">Maitake</name>
    <name type="synonym">Polyporus frondosus</name>
    <dbReference type="NCBI Taxonomy" id="5627"/>
    <lineage>
        <taxon>Eukaryota</taxon>
        <taxon>Fungi</taxon>
        <taxon>Dikarya</taxon>
        <taxon>Basidiomycota</taxon>
        <taxon>Agaricomycotina</taxon>
        <taxon>Agaricomycetes</taxon>
        <taxon>Polyporales</taxon>
        <taxon>Grifolaceae</taxon>
        <taxon>Grifola</taxon>
    </lineage>
</organism>
<evidence type="ECO:0000313" key="1">
    <source>
        <dbReference type="EMBL" id="OBZ79150.1"/>
    </source>
</evidence>
<accession>A0A1C7MQJ7</accession>
<proteinExistence type="predicted"/>
<reference evidence="1 2" key="1">
    <citation type="submission" date="2016-03" db="EMBL/GenBank/DDBJ databases">
        <title>Whole genome sequencing of Grifola frondosa 9006-11.</title>
        <authorList>
            <person name="Min B."/>
            <person name="Park H."/>
            <person name="Kim J.-G."/>
            <person name="Cho H."/>
            <person name="Oh Y.-L."/>
            <person name="Kong W.-S."/>
            <person name="Choi I.-G."/>
        </authorList>
    </citation>
    <scope>NUCLEOTIDE SEQUENCE [LARGE SCALE GENOMIC DNA]</scope>
    <source>
        <strain evidence="1 2">9006-11</strain>
    </source>
</reference>
<dbReference type="Pfam" id="PF00106">
    <property type="entry name" value="adh_short"/>
    <property type="match status" value="1"/>
</dbReference>
<dbReference type="InterPro" id="IPR036291">
    <property type="entry name" value="NAD(P)-bd_dom_sf"/>
</dbReference>
<keyword evidence="2" id="KW-1185">Reference proteome</keyword>
<dbReference type="Proteomes" id="UP000092993">
    <property type="component" value="Unassembled WGS sequence"/>
</dbReference>
<dbReference type="EMBL" id="LUGG01000001">
    <property type="protein sequence ID" value="OBZ79150.1"/>
    <property type="molecule type" value="Genomic_DNA"/>
</dbReference>
<dbReference type="AlphaFoldDB" id="A0A1C7MQJ7"/>